<feature type="compositionally biased region" description="Polar residues" evidence="1">
    <location>
        <begin position="103"/>
        <end position="125"/>
    </location>
</feature>
<reference evidence="2 3" key="1">
    <citation type="submission" date="2016-07" db="EMBL/GenBank/DDBJ databases">
        <title>Multiple horizontal gene transfer events from other fungi enriched the ability of initially mycotrophic Trichoderma (Ascomycota) to feed on dead plant biomass.</title>
        <authorList>
            <consortium name="DOE Joint Genome Institute"/>
            <person name="Aerts A."/>
            <person name="Atanasova L."/>
            <person name="Chenthamara K."/>
            <person name="Zhang J."/>
            <person name="Grujic M."/>
            <person name="Henrissat B."/>
            <person name="Kuo A."/>
            <person name="Salamov A."/>
            <person name="Lipzen A."/>
            <person name="Labutti K."/>
            <person name="Barry K."/>
            <person name="Miao Y."/>
            <person name="Rahimi M.J."/>
            <person name="Shen Q."/>
            <person name="Grigoriev I.V."/>
            <person name="Kubicek C.P."/>
            <person name="Druzhinina I.S."/>
        </authorList>
    </citation>
    <scope>NUCLEOTIDE SEQUENCE [LARGE SCALE GENOMIC DNA]</scope>
    <source>
        <strain evidence="2 3">CBS 433.97</strain>
    </source>
</reference>
<dbReference type="PANTHER" id="PTHR40618:SF1">
    <property type="entry name" value="B-ZIP TRANSCRIPTION FACTOR (EUROFUNG)"/>
    <property type="match status" value="1"/>
</dbReference>
<evidence type="ECO:0008006" key="4">
    <source>
        <dbReference type="Google" id="ProtNLM"/>
    </source>
</evidence>
<dbReference type="EMBL" id="KZ679273">
    <property type="protein sequence ID" value="PTB35864.1"/>
    <property type="molecule type" value="Genomic_DNA"/>
</dbReference>
<dbReference type="Proteomes" id="UP000240493">
    <property type="component" value="Unassembled WGS sequence"/>
</dbReference>
<dbReference type="CDD" id="cd14688">
    <property type="entry name" value="bZIP_YAP"/>
    <property type="match status" value="1"/>
</dbReference>
<protein>
    <recommendedName>
        <fullName evidence="4">BZIP domain-containing protein</fullName>
    </recommendedName>
</protein>
<dbReference type="OrthoDB" id="3555317at2759"/>
<keyword evidence="3" id="KW-1185">Reference proteome</keyword>
<feature type="region of interest" description="Disordered" evidence="1">
    <location>
        <begin position="101"/>
        <end position="130"/>
    </location>
</feature>
<dbReference type="PANTHER" id="PTHR40618">
    <property type="entry name" value="B-ZIP TRANSCRIPTION FACTOR (EUROFUNG)-RELATED"/>
    <property type="match status" value="1"/>
</dbReference>
<accession>A0A2T3YTM6</accession>
<dbReference type="Gene3D" id="1.20.5.170">
    <property type="match status" value="1"/>
</dbReference>
<evidence type="ECO:0000313" key="3">
    <source>
        <dbReference type="Proteomes" id="UP000240493"/>
    </source>
</evidence>
<dbReference type="AlphaFoldDB" id="A0A2T3YTM6"/>
<sequence length="426" mass="47649">MPRRPGRPRMSETAHGDVNDEARRARMRLAQRSYRNRKQNALVLAKTRAEVFEKALDSSINEFIRFYEHVSKKKSELPHELIMDVNKTAMNIVSIARKARTEQGISDSDQTQLPEEGTTVSNGDASSDRDPSGVIADWLNASGKDLAGADQYSKHYEPLASSNPAPVSQRLLLACLTRTMDLLQFGNLHILALTPTMLLPLRFDRAENLLESVSERLSGGPKAFLADCRYRDGRNAYLPKIMRLVEGDLSTLQPRSPPPNLERLQFGMTRTMLHTTNSDFQGEWLEAPDVEEYLEQRGIFVRMDSPGDVIRLSAPRNNESRLAKRVALPGHDWTIFGRTFGENQIIPTGLSNFAVSEMLPETGFPTSKAATGQEEEQDLKITVDLDKLIRGLADKAICLGPCPGIRRIHVDEAIRASVTTFKQLVK</sequence>
<proteinExistence type="predicted"/>
<name>A0A2T3YTM6_TRIA4</name>
<evidence type="ECO:0000313" key="2">
    <source>
        <dbReference type="EMBL" id="PTB35864.1"/>
    </source>
</evidence>
<gene>
    <name evidence="2" type="ORF">M441DRAFT_74006</name>
</gene>
<evidence type="ECO:0000256" key="1">
    <source>
        <dbReference type="SAM" id="MobiDB-lite"/>
    </source>
</evidence>
<organism evidence="2 3">
    <name type="scientific">Trichoderma asperellum (strain ATCC 204424 / CBS 433.97 / NBRC 101777)</name>
    <dbReference type="NCBI Taxonomy" id="1042311"/>
    <lineage>
        <taxon>Eukaryota</taxon>
        <taxon>Fungi</taxon>
        <taxon>Dikarya</taxon>
        <taxon>Ascomycota</taxon>
        <taxon>Pezizomycotina</taxon>
        <taxon>Sordariomycetes</taxon>
        <taxon>Hypocreomycetidae</taxon>
        <taxon>Hypocreales</taxon>
        <taxon>Hypocreaceae</taxon>
        <taxon>Trichoderma</taxon>
    </lineage>
</organism>